<reference evidence="1" key="1">
    <citation type="submission" date="2021-10" db="EMBL/GenBank/DDBJ databases">
        <title>Melipona bicolor Genome sequencing and assembly.</title>
        <authorList>
            <person name="Araujo N.S."/>
            <person name="Arias M.C."/>
        </authorList>
    </citation>
    <scope>NUCLEOTIDE SEQUENCE</scope>
    <source>
        <strain evidence="1">USP_2M_L1-L4_2017</strain>
        <tissue evidence="1">Whole body</tissue>
    </source>
</reference>
<dbReference type="EMBL" id="JAHYIQ010000003">
    <property type="protein sequence ID" value="KAK1134223.1"/>
    <property type="molecule type" value="Genomic_DNA"/>
</dbReference>
<evidence type="ECO:0000313" key="1">
    <source>
        <dbReference type="EMBL" id="KAK1134223.1"/>
    </source>
</evidence>
<protein>
    <submittedName>
        <fullName evidence="1">Uncharacterized protein</fullName>
    </submittedName>
</protein>
<accession>A0AA40GAM3</accession>
<comment type="caution">
    <text evidence="1">The sequence shown here is derived from an EMBL/GenBank/DDBJ whole genome shotgun (WGS) entry which is preliminary data.</text>
</comment>
<sequence length="226" mass="24892">MHEELNEAANKVIPRLIVIASTRVVRTSCQNSGLAQSGATSSVAPSTVRTIDAFVIERNVSWQPPLDLIGQSQKVKVALERCRSQGHSELDHIGSHGNKKSAIDPQFVTEPRYVGPCNWETTSRSSSHPYSPNMAIRARSIECSKLGERYQRERDKESSWLRSHESVKKASVATPSGVKSINFPRVEALSGMSRQFDELIQANIGIVIHSASSSQDRVGVDRNRSA</sequence>
<gene>
    <name evidence="1" type="ORF">K0M31_012005</name>
</gene>
<name>A0AA40GAM3_9HYME</name>
<keyword evidence="2" id="KW-1185">Reference proteome</keyword>
<dbReference type="Proteomes" id="UP001177670">
    <property type="component" value="Unassembled WGS sequence"/>
</dbReference>
<evidence type="ECO:0000313" key="2">
    <source>
        <dbReference type="Proteomes" id="UP001177670"/>
    </source>
</evidence>
<dbReference type="AlphaFoldDB" id="A0AA40GAM3"/>
<organism evidence="1 2">
    <name type="scientific">Melipona bicolor</name>
    <dbReference type="NCBI Taxonomy" id="60889"/>
    <lineage>
        <taxon>Eukaryota</taxon>
        <taxon>Metazoa</taxon>
        <taxon>Ecdysozoa</taxon>
        <taxon>Arthropoda</taxon>
        <taxon>Hexapoda</taxon>
        <taxon>Insecta</taxon>
        <taxon>Pterygota</taxon>
        <taxon>Neoptera</taxon>
        <taxon>Endopterygota</taxon>
        <taxon>Hymenoptera</taxon>
        <taxon>Apocrita</taxon>
        <taxon>Aculeata</taxon>
        <taxon>Apoidea</taxon>
        <taxon>Anthophila</taxon>
        <taxon>Apidae</taxon>
        <taxon>Melipona</taxon>
    </lineage>
</organism>
<proteinExistence type="predicted"/>